<dbReference type="AlphaFoldDB" id="A0A1E3SWW6"/>
<name>A0A1E3SWW6_9MYCO</name>
<accession>A0A1E3SWW6</accession>
<sequence>MIGWARIGYGVLLLALPDHVLRLVSPRVSARERIATRILGGRLLAQAAATDIRPTAVTVALGAEVDLVHAISMLVWAVVDRESRRLTLLSATLAALFAAVGAAQARRTPPPSHARRADALETLVRLRHRVAAAVVRRTMPSPVRARLNLQELR</sequence>
<dbReference type="Proteomes" id="UP000094224">
    <property type="component" value="Unassembled WGS sequence"/>
</dbReference>
<evidence type="ECO:0000313" key="2">
    <source>
        <dbReference type="Proteomes" id="UP000094224"/>
    </source>
</evidence>
<reference evidence="2" key="1">
    <citation type="submission" date="2016-09" db="EMBL/GenBank/DDBJ databases">
        <authorList>
            <person name="Greninger A.L."/>
            <person name="Jerome K.R."/>
            <person name="Mcnair B."/>
            <person name="Wallis C."/>
            <person name="Fang F."/>
        </authorList>
    </citation>
    <scope>NUCLEOTIDE SEQUENCE [LARGE SCALE GENOMIC DNA]</scope>
    <source>
        <strain evidence="2">BC1_M4</strain>
    </source>
</reference>
<keyword evidence="2" id="KW-1185">Reference proteome</keyword>
<evidence type="ECO:0000313" key="1">
    <source>
        <dbReference type="EMBL" id="ODR06620.1"/>
    </source>
</evidence>
<dbReference type="OrthoDB" id="4727705at2"/>
<proteinExistence type="predicted"/>
<dbReference type="EMBL" id="MIHC01000016">
    <property type="protein sequence ID" value="ODR06620.1"/>
    <property type="molecule type" value="Genomic_DNA"/>
</dbReference>
<protein>
    <submittedName>
        <fullName evidence="1">Uncharacterized protein</fullName>
    </submittedName>
</protein>
<gene>
    <name evidence="1" type="ORF">BHQ21_11110</name>
</gene>
<dbReference type="RefSeq" id="WP_069400350.1">
    <property type="nucleotide sequence ID" value="NZ_JACKTB010000097.1"/>
</dbReference>
<comment type="caution">
    <text evidence="1">The sequence shown here is derived from an EMBL/GenBank/DDBJ whole genome shotgun (WGS) entry which is preliminary data.</text>
</comment>
<organism evidence="1 2">
    <name type="scientific">Mycobacterium sherrisii</name>
    <dbReference type="NCBI Taxonomy" id="243061"/>
    <lineage>
        <taxon>Bacteria</taxon>
        <taxon>Bacillati</taxon>
        <taxon>Actinomycetota</taxon>
        <taxon>Actinomycetes</taxon>
        <taxon>Mycobacteriales</taxon>
        <taxon>Mycobacteriaceae</taxon>
        <taxon>Mycobacterium</taxon>
        <taxon>Mycobacterium simiae complex</taxon>
    </lineage>
</organism>
<dbReference type="STRING" id="243061.AWC25_23030"/>